<protein>
    <recommendedName>
        <fullName evidence="9">Pre-mRNA-splicing factor CLF1</fullName>
    </recommendedName>
</protein>
<dbReference type="SUPFAM" id="SSF48452">
    <property type="entry name" value="TPR-like"/>
    <property type="match status" value="3"/>
</dbReference>
<dbReference type="Pfam" id="PF23233">
    <property type="entry name" value="HAT_Syf1_CNRKL1_N"/>
    <property type="match status" value="1"/>
</dbReference>
<dbReference type="InterPro" id="IPR003107">
    <property type="entry name" value="HAT"/>
</dbReference>
<name>A0A7D9CXX6_DEKBR</name>
<dbReference type="GO" id="GO:0000245">
    <property type="term" value="P:spliceosomal complex assembly"/>
    <property type="evidence" value="ECO:0007669"/>
    <property type="project" value="TreeGrafter"/>
</dbReference>
<evidence type="ECO:0000256" key="6">
    <source>
        <dbReference type="ARBA" id="ARBA00023187"/>
    </source>
</evidence>
<keyword evidence="14" id="KW-1185">Reference proteome</keyword>
<evidence type="ECO:0000313" key="13">
    <source>
        <dbReference type="EMBL" id="VUG17639.1"/>
    </source>
</evidence>
<dbReference type="Pfam" id="PF23231">
    <property type="entry name" value="HAT_Syf1_CNRKL1_C"/>
    <property type="match status" value="1"/>
</dbReference>
<dbReference type="InterPro" id="IPR045075">
    <property type="entry name" value="Syf1-like"/>
</dbReference>
<comment type="similarity">
    <text evidence="2">Belongs to the crooked-neck family.</text>
</comment>
<evidence type="ECO:0000259" key="12">
    <source>
        <dbReference type="Pfam" id="PF23233"/>
    </source>
</evidence>
<sequence>MSGVDKNAVSVKPTSSLEHPAKEQITAEKLVSEAYNDRLTPLKTPEYKITDAEELYAYQRRKRQEYEAAIRRNRFNFGQWIRYAQFEISQHDFPRARSILERALDVDSTNVSLWIRYVQIEIKGGNVNHARNLLERATKILPRVDKLWYEYVTVEESLGNVIAVRNIFKQWLPWKPGKDVWRHYIQFEERYKEYDNCRAIFEQYVLVYPVSSVWLSWADFEKLRGDVINIRNVYKLGLQSLSKSHTLDAKFLESWARWEATQGKIESSRKLYEFGLKALDTSGKTKLQKLYTAFEKRHGSKVSIEKATFETRKADYESELSKTPTDFDKWWLYFDLISDPTLHLSEDIIRDSFNKALARPPRTHEKHDWLPYMYLWLRYATWEEVHNGNIDGSRGVYKSALSAIPHKKFTFAKLWIKYAQFEIRNGTLKDARLILGQSMGKCPNKKIMSFYISLEIRLKEYDRARKILDKLISSFPEDYDVWLVYVEFEENLGETQRATAIAELALSNEQYLNAEDKEQFLSGISDTIKKGLKVHKEKEESSKLEEEHDDHLKSENVSVQDDIIENTTGTVTPGGDNLLEEPHSNDINTDSSDIKTKLRELRTRFENRFEA</sequence>
<evidence type="ECO:0000313" key="14">
    <source>
        <dbReference type="Proteomes" id="UP000478008"/>
    </source>
</evidence>
<evidence type="ECO:0000256" key="10">
    <source>
        <dbReference type="SAM" id="MobiDB-lite"/>
    </source>
</evidence>
<dbReference type="AlphaFoldDB" id="A0A7D9CXX6"/>
<organism evidence="13 14">
    <name type="scientific">Dekkera bruxellensis</name>
    <name type="common">Brettanomyces custersii</name>
    <dbReference type="NCBI Taxonomy" id="5007"/>
    <lineage>
        <taxon>Eukaryota</taxon>
        <taxon>Fungi</taxon>
        <taxon>Dikarya</taxon>
        <taxon>Ascomycota</taxon>
        <taxon>Saccharomycotina</taxon>
        <taxon>Pichiomycetes</taxon>
        <taxon>Pichiales</taxon>
        <taxon>Pichiaceae</taxon>
        <taxon>Brettanomyces</taxon>
    </lineage>
</organism>
<comment type="subcellular location">
    <subcellularLocation>
        <location evidence="1">Nucleus</location>
    </subcellularLocation>
</comment>
<feature type="domain" description="Pre-mRNA-splicing factor Syf1-like N-terminal HAT-repeats" evidence="12">
    <location>
        <begin position="64"/>
        <end position="209"/>
    </location>
</feature>
<dbReference type="Gene3D" id="1.25.40.10">
    <property type="entry name" value="Tetratricopeptide repeat domain"/>
    <property type="match status" value="3"/>
</dbReference>
<evidence type="ECO:0000256" key="9">
    <source>
        <dbReference type="ARBA" id="ARBA00039167"/>
    </source>
</evidence>
<dbReference type="InterPro" id="IPR055433">
    <property type="entry name" value="HAT_Syf1-like_N"/>
</dbReference>
<accession>A0A7D9CXX6</accession>
<evidence type="ECO:0000256" key="2">
    <source>
        <dbReference type="ARBA" id="ARBA00008644"/>
    </source>
</evidence>
<dbReference type="GO" id="GO:0000974">
    <property type="term" value="C:Prp19 complex"/>
    <property type="evidence" value="ECO:0007669"/>
    <property type="project" value="TreeGrafter"/>
</dbReference>
<dbReference type="InterPro" id="IPR011990">
    <property type="entry name" value="TPR-like_helical_dom_sf"/>
</dbReference>
<keyword evidence="6" id="KW-0508">mRNA splicing</keyword>
<evidence type="ECO:0000256" key="4">
    <source>
        <dbReference type="ARBA" id="ARBA00022728"/>
    </source>
</evidence>
<dbReference type="SMART" id="SM00386">
    <property type="entry name" value="HAT"/>
    <property type="match status" value="10"/>
</dbReference>
<gene>
    <name evidence="13" type="primary">cwf4</name>
    <name evidence="13" type="ORF">DEBR0S2_12464G</name>
</gene>
<keyword evidence="4" id="KW-0747">Spliceosome</keyword>
<dbReference type="GO" id="GO:0071014">
    <property type="term" value="C:post-mRNA release spliceosomal complex"/>
    <property type="evidence" value="ECO:0007669"/>
    <property type="project" value="TreeGrafter"/>
</dbReference>
<feature type="domain" description="Pre-mRNA-splicing factor Syf1/CRNKL1-like C-terminal HAT-repeats" evidence="11">
    <location>
        <begin position="387"/>
        <end position="504"/>
    </location>
</feature>
<evidence type="ECO:0000256" key="3">
    <source>
        <dbReference type="ARBA" id="ARBA00022664"/>
    </source>
</evidence>
<dbReference type="GO" id="GO:0071011">
    <property type="term" value="C:precatalytic spliceosome"/>
    <property type="evidence" value="ECO:0007669"/>
    <property type="project" value="TreeGrafter"/>
</dbReference>
<keyword evidence="7" id="KW-0539">Nucleus</keyword>
<evidence type="ECO:0000256" key="8">
    <source>
        <dbReference type="ARBA" id="ARBA00037040"/>
    </source>
</evidence>
<dbReference type="InterPro" id="IPR055430">
    <property type="entry name" value="HAT_Syf1_CNRKL1_C"/>
</dbReference>
<dbReference type="PANTHER" id="PTHR11246">
    <property type="entry name" value="PRE-MRNA SPLICING FACTOR"/>
    <property type="match status" value="1"/>
</dbReference>
<evidence type="ECO:0000256" key="5">
    <source>
        <dbReference type="ARBA" id="ARBA00022737"/>
    </source>
</evidence>
<dbReference type="EMBL" id="CABFWN010000002">
    <property type="protein sequence ID" value="VUG17639.1"/>
    <property type="molecule type" value="Genomic_DNA"/>
</dbReference>
<evidence type="ECO:0000256" key="7">
    <source>
        <dbReference type="ARBA" id="ARBA00023242"/>
    </source>
</evidence>
<keyword evidence="3" id="KW-0507">mRNA processing</keyword>
<dbReference type="Proteomes" id="UP000478008">
    <property type="component" value="Unassembled WGS sequence"/>
</dbReference>
<comment type="function">
    <text evidence="8">Involved in pre-mRNA splicing and cell cycle progression. Required for the spliceosome assembly and initiation of the DNA replication.</text>
</comment>
<feature type="region of interest" description="Disordered" evidence="10">
    <location>
        <begin position="567"/>
        <end position="592"/>
    </location>
</feature>
<keyword evidence="5" id="KW-0677">Repeat</keyword>
<reference evidence="13 14" key="1">
    <citation type="submission" date="2019-07" db="EMBL/GenBank/DDBJ databases">
        <authorList>
            <person name="Friedrich A."/>
            <person name="Schacherer J."/>
        </authorList>
    </citation>
    <scope>NUCLEOTIDE SEQUENCE [LARGE SCALE GENOMIC DNA]</scope>
</reference>
<dbReference type="GO" id="GO:0071007">
    <property type="term" value="C:U2-type catalytic step 2 spliceosome"/>
    <property type="evidence" value="ECO:0007669"/>
    <property type="project" value="TreeGrafter"/>
</dbReference>
<dbReference type="PANTHER" id="PTHR11246:SF3">
    <property type="entry name" value="CROOKED NECK-LIKE PROTEIN 1"/>
    <property type="match status" value="1"/>
</dbReference>
<proteinExistence type="inferred from homology"/>
<evidence type="ECO:0000259" key="11">
    <source>
        <dbReference type="Pfam" id="PF23231"/>
    </source>
</evidence>
<evidence type="ECO:0000256" key="1">
    <source>
        <dbReference type="ARBA" id="ARBA00004123"/>
    </source>
</evidence>